<dbReference type="InterPro" id="IPR032805">
    <property type="entry name" value="Wax_synthase_dom"/>
</dbReference>
<dbReference type="GO" id="GO:0016746">
    <property type="term" value="F:acyltransferase activity"/>
    <property type="evidence" value="ECO:0007669"/>
    <property type="project" value="UniProtKB-KW"/>
</dbReference>
<protein>
    <recommendedName>
        <fullName evidence="11">Wax synthase domain-containing protein</fullName>
    </recommendedName>
</protein>
<dbReference type="Proteomes" id="UP001630127">
    <property type="component" value="Unassembled WGS sequence"/>
</dbReference>
<name>A0ABD2ZU72_9GENT</name>
<dbReference type="PANTHER" id="PTHR31595">
    <property type="entry name" value="LONG-CHAIN-ALCOHOL O-FATTY-ACYLTRANSFERASE 3-RELATED"/>
    <property type="match status" value="1"/>
</dbReference>
<evidence type="ECO:0000256" key="1">
    <source>
        <dbReference type="ARBA" id="ARBA00004141"/>
    </source>
</evidence>
<feature type="domain" description="Wax synthase" evidence="11">
    <location>
        <begin position="35"/>
        <end position="121"/>
    </location>
</feature>
<dbReference type="GO" id="GO:0016020">
    <property type="term" value="C:membrane"/>
    <property type="evidence" value="ECO:0007669"/>
    <property type="project" value="UniProtKB-SubCell"/>
</dbReference>
<comment type="caution">
    <text evidence="12">The sequence shown here is derived from an EMBL/GenBank/DDBJ whole genome shotgun (WGS) entry which is preliminary data.</text>
</comment>
<dbReference type="PANTHER" id="PTHR31595:SF57">
    <property type="entry name" value="OS04G0481900 PROTEIN"/>
    <property type="match status" value="1"/>
</dbReference>
<keyword evidence="8 10" id="KW-0472">Membrane</keyword>
<dbReference type="AlphaFoldDB" id="A0ABD2ZU72"/>
<proteinExistence type="inferred from homology"/>
<evidence type="ECO:0000313" key="13">
    <source>
        <dbReference type="Proteomes" id="UP001630127"/>
    </source>
</evidence>
<evidence type="ECO:0000256" key="6">
    <source>
        <dbReference type="ARBA" id="ARBA00022989"/>
    </source>
</evidence>
<keyword evidence="5 10" id="KW-0812">Transmembrane</keyword>
<reference evidence="12 13" key="1">
    <citation type="submission" date="2024-11" db="EMBL/GenBank/DDBJ databases">
        <title>A near-complete genome assembly of Cinchona calisaya.</title>
        <authorList>
            <person name="Lian D.C."/>
            <person name="Zhao X.W."/>
            <person name="Wei L."/>
        </authorList>
    </citation>
    <scope>NUCLEOTIDE SEQUENCE [LARGE SCALE GENOMIC DNA]</scope>
    <source>
        <tissue evidence="12">Nenye</tissue>
    </source>
</reference>
<comment type="pathway">
    <text evidence="2">Secondary metabolite biosynthesis.</text>
</comment>
<feature type="transmembrane region" description="Helical" evidence="10">
    <location>
        <begin position="116"/>
        <end position="134"/>
    </location>
</feature>
<evidence type="ECO:0000256" key="9">
    <source>
        <dbReference type="ARBA" id="ARBA00023315"/>
    </source>
</evidence>
<comment type="similarity">
    <text evidence="3">Belongs to the wax synthase family.</text>
</comment>
<accession>A0ABD2ZU72</accession>
<dbReference type="InterPro" id="IPR044851">
    <property type="entry name" value="Wax_synthase"/>
</dbReference>
<evidence type="ECO:0000259" key="11">
    <source>
        <dbReference type="Pfam" id="PF13813"/>
    </source>
</evidence>
<dbReference type="Pfam" id="PF13813">
    <property type="entry name" value="MBOAT_2"/>
    <property type="match status" value="1"/>
</dbReference>
<keyword evidence="13" id="KW-1185">Reference proteome</keyword>
<dbReference type="EMBL" id="JBJUIK010000007">
    <property type="protein sequence ID" value="KAL3521890.1"/>
    <property type="molecule type" value="Genomic_DNA"/>
</dbReference>
<evidence type="ECO:0000256" key="10">
    <source>
        <dbReference type="SAM" id="Phobius"/>
    </source>
</evidence>
<evidence type="ECO:0000256" key="7">
    <source>
        <dbReference type="ARBA" id="ARBA00023098"/>
    </source>
</evidence>
<keyword evidence="9" id="KW-0012">Acyltransferase</keyword>
<keyword evidence="4" id="KW-0808">Transferase</keyword>
<evidence type="ECO:0000256" key="2">
    <source>
        <dbReference type="ARBA" id="ARBA00005179"/>
    </source>
</evidence>
<evidence type="ECO:0000256" key="4">
    <source>
        <dbReference type="ARBA" id="ARBA00022679"/>
    </source>
</evidence>
<sequence length="205" mass="23217">MLCPGNNYFAINGLMELLLASVAALARAVMKVELEPQFDEPYLATSLQDFWGRRWNLMVSNIMRPTIYQPVRSFCTRVAGAKWASIPAVLVTFLVSGLMHELIFYNYLRHKPTGEITCFFLVNGLSLAVEIGIKNILNGRFLLPKILSRSLTLTFVVCTSFWLFFSPLLRAKADVQGCRETLAIIEFFKSGRLISPNDFSCPFFE</sequence>
<evidence type="ECO:0000256" key="3">
    <source>
        <dbReference type="ARBA" id="ARBA00007282"/>
    </source>
</evidence>
<keyword evidence="7" id="KW-0443">Lipid metabolism</keyword>
<evidence type="ECO:0000313" key="12">
    <source>
        <dbReference type="EMBL" id="KAL3521890.1"/>
    </source>
</evidence>
<evidence type="ECO:0000256" key="8">
    <source>
        <dbReference type="ARBA" id="ARBA00023136"/>
    </source>
</evidence>
<gene>
    <name evidence="12" type="ORF">ACH5RR_014724</name>
</gene>
<feature type="transmembrane region" description="Helical" evidence="10">
    <location>
        <begin position="146"/>
        <end position="165"/>
    </location>
</feature>
<feature type="transmembrane region" description="Helical" evidence="10">
    <location>
        <begin position="83"/>
        <end position="104"/>
    </location>
</feature>
<organism evidence="12 13">
    <name type="scientific">Cinchona calisaya</name>
    <dbReference type="NCBI Taxonomy" id="153742"/>
    <lineage>
        <taxon>Eukaryota</taxon>
        <taxon>Viridiplantae</taxon>
        <taxon>Streptophyta</taxon>
        <taxon>Embryophyta</taxon>
        <taxon>Tracheophyta</taxon>
        <taxon>Spermatophyta</taxon>
        <taxon>Magnoliopsida</taxon>
        <taxon>eudicotyledons</taxon>
        <taxon>Gunneridae</taxon>
        <taxon>Pentapetalae</taxon>
        <taxon>asterids</taxon>
        <taxon>lamiids</taxon>
        <taxon>Gentianales</taxon>
        <taxon>Rubiaceae</taxon>
        <taxon>Cinchonoideae</taxon>
        <taxon>Cinchoneae</taxon>
        <taxon>Cinchona</taxon>
    </lineage>
</organism>
<keyword evidence="6 10" id="KW-1133">Transmembrane helix</keyword>
<feature type="transmembrane region" description="Helical" evidence="10">
    <location>
        <begin position="7"/>
        <end position="30"/>
    </location>
</feature>
<dbReference type="GO" id="GO:0006629">
    <property type="term" value="P:lipid metabolic process"/>
    <property type="evidence" value="ECO:0007669"/>
    <property type="project" value="UniProtKB-KW"/>
</dbReference>
<comment type="subcellular location">
    <subcellularLocation>
        <location evidence="1">Membrane</location>
        <topology evidence="1">Multi-pass membrane protein</topology>
    </subcellularLocation>
</comment>
<evidence type="ECO:0000256" key="5">
    <source>
        <dbReference type="ARBA" id="ARBA00022692"/>
    </source>
</evidence>